<reference evidence="1" key="1">
    <citation type="submission" date="2016-02" db="EMBL/GenBank/DDBJ databases">
        <title>Genome sequence of Bacillus trypoxylicola KCTC 13244(T).</title>
        <authorList>
            <person name="Jeong H."/>
            <person name="Park S.-H."/>
            <person name="Choi S.-K."/>
        </authorList>
    </citation>
    <scope>NUCLEOTIDE SEQUENCE [LARGE SCALE GENOMIC DNA]</scope>
    <source>
        <strain evidence="1">KCTC 13244</strain>
    </source>
</reference>
<organism evidence="1 2">
    <name type="scientific">Alkalihalobacillus trypoxylicola</name>
    <dbReference type="NCBI Taxonomy" id="519424"/>
    <lineage>
        <taxon>Bacteria</taxon>
        <taxon>Bacillati</taxon>
        <taxon>Bacillota</taxon>
        <taxon>Bacilli</taxon>
        <taxon>Bacillales</taxon>
        <taxon>Bacillaceae</taxon>
        <taxon>Alkalihalobacillus</taxon>
    </lineage>
</organism>
<protein>
    <recommendedName>
        <fullName evidence="3">Glycosyl hydrolases family 2 sugar binding domain-containing protein</fullName>
    </recommendedName>
</protein>
<dbReference type="AlphaFoldDB" id="A0A161PHE3"/>
<dbReference type="Pfam" id="PF17132">
    <property type="entry name" value="Glyco_hydro_106"/>
    <property type="match status" value="1"/>
</dbReference>
<dbReference type="PANTHER" id="PTHR36848:SF2">
    <property type="entry name" value="SECRETED PROTEIN"/>
    <property type="match status" value="1"/>
</dbReference>
<evidence type="ECO:0008006" key="3">
    <source>
        <dbReference type="Google" id="ProtNLM"/>
    </source>
</evidence>
<dbReference type="EMBL" id="LTAO01000010">
    <property type="protein sequence ID" value="KYG33031.1"/>
    <property type="molecule type" value="Genomic_DNA"/>
</dbReference>
<sequence>MEHLKKSFINPSEEFTPIPFWFWNDYLESDEILSQLQDFYEKGVTGFVLHPRIGIPKEIGYLSERFMELVSTAINEAARLNMTVILYDEGMYPSGSANGQVVQENPLYASKGLQMQEYACKAGENQISLSIDKGEEIVSVQAVEKDSTGNINMEHSKVLSPNQEKVHFTPPNDSQWSVLVFKQIFSKGTIRGIHYGQDDGEKFAPASADLLKPEAVEAYIRLTHEVYYSNLESHFGNTIIAMFTDEPDMLGRNSLPGLKPWSEQFLSYYLESGNREEYLPALWLEVGSQTSEIRESYRKTVNKRLTETYYKPISEWCHTHGIALTGHPAASDDIGLLKYFQIPGQDVVWRWVAPEDELAITGPHSTAGKCSADAARHHGRRRNLNEVLGVCGKDNSWNLSAGDMKWYFDWLFIRGVNLISPHAFYYSVNERSRSHERPPDVGRNNSWWPFYKEFAQYIKRMSWMMTDSVNSADIAILCREDHLPWMSAKPLYENQLEFNYLEEALLMDEVKWSNGKIHIQKQTYSILLIEKEYSLQDRLIKKLEDFINEGGKVVLIDHDMKIQGANYCTLSNIDDLLTVLTKGRHQPFHVFPTHKDLRVSHVRKHETSFFVLVNEGEERIEGSLYLNETGKVEQWNAWKGEILEVGVNQGEASNEVPFLLERRESIIFSVNNSLESSQRNLEEKEIHEKQQRALTTWDIKGFKQKSLQSWTGWENMKYFSGTVHYETNFHMEECQSVTLHLGEVYEIANVIINGKHLSTKMWAPYTFEVPSSYIEKGENTLLVEVTNSKANEMDQIALPSGLLGPVTIEW</sequence>
<dbReference type="SUPFAM" id="SSF49785">
    <property type="entry name" value="Galactose-binding domain-like"/>
    <property type="match status" value="1"/>
</dbReference>
<dbReference type="Proteomes" id="UP000075806">
    <property type="component" value="Unassembled WGS sequence"/>
</dbReference>
<dbReference type="Gene3D" id="2.60.120.260">
    <property type="entry name" value="Galactose-binding domain-like"/>
    <property type="match status" value="1"/>
</dbReference>
<comment type="caution">
    <text evidence="1">The sequence shown here is derived from an EMBL/GenBank/DDBJ whole genome shotgun (WGS) entry which is preliminary data.</text>
</comment>
<evidence type="ECO:0000313" key="2">
    <source>
        <dbReference type="Proteomes" id="UP000075806"/>
    </source>
</evidence>
<dbReference type="InterPro" id="IPR053161">
    <property type="entry name" value="Ulvan_degrading_GH"/>
</dbReference>
<dbReference type="NCBIfam" id="NF045579">
    <property type="entry name" value="rhamnoside_JR"/>
    <property type="match status" value="1"/>
</dbReference>
<name>A0A161PHE3_9BACI</name>
<evidence type="ECO:0000313" key="1">
    <source>
        <dbReference type="EMBL" id="KYG33031.1"/>
    </source>
</evidence>
<dbReference type="RefSeq" id="WP_061948077.1">
    <property type="nucleotide sequence ID" value="NZ_LTAO01000010.1"/>
</dbReference>
<dbReference type="InterPro" id="IPR008979">
    <property type="entry name" value="Galactose-bd-like_sf"/>
</dbReference>
<proteinExistence type="predicted"/>
<gene>
    <name evidence="1" type="ORF">AZF04_17890</name>
</gene>
<dbReference type="PANTHER" id="PTHR36848">
    <property type="entry name" value="DNA-BINDING PROTEIN (PUTATIVE SECRETED PROTEIN)-RELATED"/>
    <property type="match status" value="1"/>
</dbReference>
<accession>A0A161PHE3</accession>
<keyword evidence="2" id="KW-1185">Reference proteome</keyword>
<dbReference type="STRING" id="519424.AZF04_17890"/>